<evidence type="ECO:0000313" key="1">
    <source>
        <dbReference type="EMBL" id="GHO52568.1"/>
    </source>
</evidence>
<name>A0ABQ3UIN4_9CHLR</name>
<accession>A0ABQ3UIN4</accession>
<evidence type="ECO:0000313" key="2">
    <source>
        <dbReference type="Proteomes" id="UP000654345"/>
    </source>
</evidence>
<sequence length="86" mass="9553">MYRLWMRTLIHQAFQQVGAYPFGHATLMTQAQVGVEALTLKAQKNIIDSLVGKGRQQDALSLLRQALDNLGNNAGLPCSWGPWTSR</sequence>
<keyword evidence="2" id="KW-1185">Reference proteome</keyword>
<gene>
    <name evidence="1" type="ORF">KSB_10430</name>
</gene>
<organism evidence="1 2">
    <name type="scientific">Ktedonobacter robiniae</name>
    <dbReference type="NCBI Taxonomy" id="2778365"/>
    <lineage>
        <taxon>Bacteria</taxon>
        <taxon>Bacillati</taxon>
        <taxon>Chloroflexota</taxon>
        <taxon>Ktedonobacteria</taxon>
        <taxon>Ktedonobacterales</taxon>
        <taxon>Ktedonobacteraceae</taxon>
        <taxon>Ktedonobacter</taxon>
    </lineage>
</organism>
<dbReference type="EMBL" id="BNJG01000001">
    <property type="protein sequence ID" value="GHO52568.1"/>
    <property type="molecule type" value="Genomic_DNA"/>
</dbReference>
<dbReference type="Proteomes" id="UP000654345">
    <property type="component" value="Unassembled WGS sequence"/>
</dbReference>
<protein>
    <recommendedName>
        <fullName evidence="3">Bacterial transcriptional activator domain-containing protein</fullName>
    </recommendedName>
</protein>
<comment type="caution">
    <text evidence="1">The sequence shown here is derived from an EMBL/GenBank/DDBJ whole genome shotgun (WGS) entry which is preliminary data.</text>
</comment>
<evidence type="ECO:0008006" key="3">
    <source>
        <dbReference type="Google" id="ProtNLM"/>
    </source>
</evidence>
<proteinExistence type="predicted"/>
<reference evidence="1 2" key="1">
    <citation type="journal article" date="2021" name="Int. J. Syst. Evol. Microbiol.">
        <title>Reticulibacter mediterranei gen. nov., sp. nov., within the new family Reticulibacteraceae fam. nov., and Ktedonospora formicarum gen. nov., sp. nov., Ktedonobacter robiniae sp. nov., Dictyobacter formicarum sp. nov. and Dictyobacter arantiisoli sp. nov., belonging to the class Ktedonobacteria.</title>
        <authorList>
            <person name="Yabe S."/>
            <person name="Zheng Y."/>
            <person name="Wang C.M."/>
            <person name="Sakai Y."/>
            <person name="Abe K."/>
            <person name="Yokota A."/>
            <person name="Donadio S."/>
            <person name="Cavaletti L."/>
            <person name="Monciardini P."/>
        </authorList>
    </citation>
    <scope>NUCLEOTIDE SEQUENCE [LARGE SCALE GENOMIC DNA]</scope>
    <source>
        <strain evidence="1 2">SOSP1-30</strain>
    </source>
</reference>